<dbReference type="EMBL" id="JAVRQU010000002">
    <property type="protein sequence ID" value="KAK5706700.1"/>
    <property type="molecule type" value="Genomic_DNA"/>
</dbReference>
<feature type="compositionally biased region" description="Basic and acidic residues" evidence="1">
    <location>
        <begin position="127"/>
        <end position="141"/>
    </location>
</feature>
<protein>
    <recommendedName>
        <fullName evidence="2">Myb-like DNA-binding domain-containing protein</fullName>
    </recommendedName>
</protein>
<feature type="compositionally biased region" description="Acidic residues" evidence="1">
    <location>
        <begin position="117"/>
        <end position="126"/>
    </location>
</feature>
<evidence type="ECO:0000259" key="2">
    <source>
        <dbReference type="Pfam" id="PF22980"/>
    </source>
</evidence>
<reference evidence="3" key="1">
    <citation type="submission" date="2023-08" db="EMBL/GenBank/DDBJ databases">
        <title>Black Yeasts Isolated from many extreme environments.</title>
        <authorList>
            <person name="Coleine C."/>
            <person name="Stajich J.E."/>
            <person name="Selbmann L."/>
        </authorList>
    </citation>
    <scope>NUCLEOTIDE SEQUENCE</scope>
    <source>
        <strain evidence="3">CCFEE 5810</strain>
    </source>
</reference>
<gene>
    <name evidence="3" type="ORF">LTR97_001690</name>
</gene>
<dbReference type="Proteomes" id="UP001310594">
    <property type="component" value="Unassembled WGS sequence"/>
</dbReference>
<feature type="region of interest" description="Disordered" evidence="1">
    <location>
        <begin position="59"/>
        <end position="141"/>
    </location>
</feature>
<organism evidence="3 4">
    <name type="scientific">Elasticomyces elasticus</name>
    <dbReference type="NCBI Taxonomy" id="574655"/>
    <lineage>
        <taxon>Eukaryota</taxon>
        <taxon>Fungi</taxon>
        <taxon>Dikarya</taxon>
        <taxon>Ascomycota</taxon>
        <taxon>Pezizomycotina</taxon>
        <taxon>Dothideomycetes</taxon>
        <taxon>Dothideomycetidae</taxon>
        <taxon>Mycosphaerellales</taxon>
        <taxon>Teratosphaeriaceae</taxon>
        <taxon>Elasticomyces</taxon>
    </lineage>
</organism>
<evidence type="ECO:0000256" key="1">
    <source>
        <dbReference type="SAM" id="MobiDB-lite"/>
    </source>
</evidence>
<feature type="compositionally biased region" description="Basic residues" evidence="1">
    <location>
        <begin position="98"/>
        <end position="113"/>
    </location>
</feature>
<evidence type="ECO:0000313" key="3">
    <source>
        <dbReference type="EMBL" id="KAK5706700.1"/>
    </source>
</evidence>
<dbReference type="InterPro" id="IPR054505">
    <property type="entry name" value="Myb_DNA-bind_8"/>
</dbReference>
<feature type="domain" description="Myb-like DNA-binding" evidence="2">
    <location>
        <begin position="13"/>
        <end position="56"/>
    </location>
</feature>
<comment type="caution">
    <text evidence="3">The sequence shown here is derived from an EMBL/GenBank/DDBJ whole genome shotgun (WGS) entry which is preliminary data.</text>
</comment>
<dbReference type="AlphaFoldDB" id="A0AAN8A590"/>
<accession>A0AAN8A590</accession>
<sequence length="141" mass="14805">MAKESVPAVSDEGFFMSIIDQLGVSNIDWQKVADKNGIVTKGAANKRFYRMKLKYEKETGVKMGGGASPTKGGGASPTKAGTPAAEGEEAIVKEKPAASKKKAAAKKGGKKRKAAEQQEDEDEEAEEGSKRVKGEADGGDD</sequence>
<dbReference type="Pfam" id="PF22980">
    <property type="entry name" value="Myb_DNA-bind_8"/>
    <property type="match status" value="1"/>
</dbReference>
<proteinExistence type="predicted"/>
<name>A0AAN8A590_9PEZI</name>
<feature type="compositionally biased region" description="Gly residues" evidence="1">
    <location>
        <begin position="62"/>
        <end position="75"/>
    </location>
</feature>
<evidence type="ECO:0000313" key="4">
    <source>
        <dbReference type="Proteomes" id="UP001310594"/>
    </source>
</evidence>